<dbReference type="GO" id="GO:0016747">
    <property type="term" value="F:acyltransferase activity, transferring groups other than amino-acyl groups"/>
    <property type="evidence" value="ECO:0007669"/>
    <property type="project" value="InterPro"/>
</dbReference>
<sequence>MYRCGLVPLTPITCYAAYLYQVLTMSTLTFTLMTQDDFAIFWPTFKAIVAEQHTYAIDPDISYEAAYSLWCQVPKATYAVRDSAGELVGSYYLKANAAGPGSHVCNCGYMVTAAARGKGVARAMCEHSQQLARTHDFKAMQFNAVVATNDAAVALWQRLGFSIVGTVPKAYCHAAQGLVDSYVMHKFL</sequence>
<dbReference type="InterPro" id="IPR000182">
    <property type="entry name" value="GNAT_dom"/>
</dbReference>
<dbReference type="Pfam" id="PF00583">
    <property type="entry name" value="Acetyltransf_1"/>
    <property type="match status" value="1"/>
</dbReference>
<dbReference type="PANTHER" id="PTHR43138:SF1">
    <property type="entry name" value="N-ACETYLTRANSFERASE ACA1"/>
    <property type="match status" value="1"/>
</dbReference>
<evidence type="ECO:0000313" key="2">
    <source>
        <dbReference type="EMBL" id="SJN12911.1"/>
    </source>
</evidence>
<evidence type="ECO:0000313" key="3">
    <source>
        <dbReference type="Proteomes" id="UP000196331"/>
    </source>
</evidence>
<protein>
    <submittedName>
        <fullName evidence="2">Histone acetyltransferase HPA2 and related acetyltransferases</fullName>
    </submittedName>
</protein>
<organism evidence="2 3">
    <name type="scientific">Halomonas citrativorans</name>
    <dbReference type="NCBI Taxonomy" id="2742612"/>
    <lineage>
        <taxon>Bacteria</taxon>
        <taxon>Pseudomonadati</taxon>
        <taxon>Pseudomonadota</taxon>
        <taxon>Gammaproteobacteria</taxon>
        <taxon>Oceanospirillales</taxon>
        <taxon>Halomonadaceae</taxon>
        <taxon>Halomonas</taxon>
    </lineage>
</organism>
<dbReference type="AlphaFoldDB" id="A0A1R4HZ74"/>
<feature type="domain" description="N-acetyltransferase" evidence="1">
    <location>
        <begin position="28"/>
        <end position="188"/>
    </location>
</feature>
<accession>A0A1R4HZ74</accession>
<proteinExistence type="predicted"/>
<dbReference type="Gene3D" id="3.40.630.30">
    <property type="match status" value="1"/>
</dbReference>
<dbReference type="SUPFAM" id="SSF55729">
    <property type="entry name" value="Acyl-CoA N-acyltransferases (Nat)"/>
    <property type="match status" value="1"/>
</dbReference>
<dbReference type="CDD" id="cd04301">
    <property type="entry name" value="NAT_SF"/>
    <property type="match status" value="1"/>
</dbReference>
<comment type="caution">
    <text evidence="2">The sequence shown here is derived from an EMBL/GenBank/DDBJ whole genome shotgun (WGS) entry which is preliminary data.</text>
</comment>
<reference evidence="2 3" key="1">
    <citation type="submission" date="2017-02" db="EMBL/GenBank/DDBJ databases">
        <authorList>
            <person name="Dridi B."/>
        </authorList>
    </citation>
    <scope>NUCLEOTIDE SEQUENCE [LARGE SCALE GENOMIC DNA]</scope>
    <source>
        <strain evidence="2 3">JB380</strain>
    </source>
</reference>
<dbReference type="InterPro" id="IPR016181">
    <property type="entry name" value="Acyl_CoA_acyltransferase"/>
</dbReference>
<dbReference type="PROSITE" id="PS51186">
    <property type="entry name" value="GNAT"/>
    <property type="match status" value="1"/>
</dbReference>
<dbReference type="Proteomes" id="UP000196331">
    <property type="component" value="Unassembled WGS sequence"/>
</dbReference>
<name>A0A1R4HZ74_9GAMM</name>
<evidence type="ECO:0000259" key="1">
    <source>
        <dbReference type="PROSITE" id="PS51186"/>
    </source>
</evidence>
<dbReference type="EMBL" id="FUKM01000033">
    <property type="protein sequence ID" value="SJN12911.1"/>
    <property type="molecule type" value="Genomic_DNA"/>
</dbReference>
<dbReference type="InterPro" id="IPR052742">
    <property type="entry name" value="Mito_N-acetyltransferase"/>
</dbReference>
<gene>
    <name evidence="2" type="ORF">CZ787_09170</name>
</gene>
<dbReference type="PANTHER" id="PTHR43138">
    <property type="entry name" value="ACETYLTRANSFERASE, GNAT FAMILY"/>
    <property type="match status" value="1"/>
</dbReference>